<dbReference type="SUPFAM" id="SSF56655">
    <property type="entry name" value="Carbohydrate phosphatase"/>
    <property type="match status" value="1"/>
</dbReference>
<dbReference type="EMBL" id="JARQZJ010000083">
    <property type="protein sequence ID" value="KAK9882799.1"/>
    <property type="molecule type" value="Genomic_DNA"/>
</dbReference>
<proteinExistence type="inferred from homology"/>
<keyword evidence="12 15" id="KW-0472">Membrane</keyword>
<dbReference type="GO" id="GO:0008254">
    <property type="term" value="F:3'-nucleotidase activity"/>
    <property type="evidence" value="ECO:0007669"/>
    <property type="project" value="TreeGrafter"/>
</dbReference>
<comment type="catalytic activity">
    <reaction evidence="1">
        <text>a myo-inositol phosphate + H2O = myo-inositol + phosphate</text>
        <dbReference type="Rhea" id="RHEA:24056"/>
        <dbReference type="ChEBI" id="CHEBI:15377"/>
        <dbReference type="ChEBI" id="CHEBI:17268"/>
        <dbReference type="ChEBI" id="CHEBI:43474"/>
        <dbReference type="ChEBI" id="CHEBI:84139"/>
        <dbReference type="EC" id="3.1.3.25"/>
    </reaction>
</comment>
<keyword evidence="7 15" id="KW-0812">Transmembrane</keyword>
<organism evidence="16 17">
    <name type="scientific">Henosepilachna vigintioctopunctata</name>
    <dbReference type="NCBI Taxonomy" id="420089"/>
    <lineage>
        <taxon>Eukaryota</taxon>
        <taxon>Metazoa</taxon>
        <taxon>Ecdysozoa</taxon>
        <taxon>Arthropoda</taxon>
        <taxon>Hexapoda</taxon>
        <taxon>Insecta</taxon>
        <taxon>Pterygota</taxon>
        <taxon>Neoptera</taxon>
        <taxon>Endopterygota</taxon>
        <taxon>Coleoptera</taxon>
        <taxon>Polyphaga</taxon>
        <taxon>Cucujiformia</taxon>
        <taxon>Coccinelloidea</taxon>
        <taxon>Coccinellidae</taxon>
        <taxon>Epilachninae</taxon>
        <taxon>Epilachnini</taxon>
        <taxon>Henosepilachna</taxon>
    </lineage>
</organism>
<feature type="binding site" evidence="14">
    <location>
        <position position="115"/>
    </location>
    <ligand>
        <name>Mg(2+)</name>
        <dbReference type="ChEBI" id="CHEBI:18420"/>
        <label>1</label>
        <note>catalytic</note>
    </ligand>
</feature>
<dbReference type="AlphaFoldDB" id="A0AAW1UIF2"/>
<evidence type="ECO:0000256" key="12">
    <source>
        <dbReference type="ARBA" id="ARBA00023136"/>
    </source>
</evidence>
<name>A0AAW1UIF2_9CUCU</name>
<dbReference type="FunFam" id="3.30.540.10:FF:000012">
    <property type="entry name" value="Blast:Putative inositol monophosphatase 3"/>
    <property type="match status" value="1"/>
</dbReference>
<comment type="similarity">
    <text evidence="5">Belongs to the inositol monophosphatase superfamily.</text>
</comment>
<comment type="cofactor">
    <cofactor evidence="2 14">
        <name>Mg(2+)</name>
        <dbReference type="ChEBI" id="CHEBI:18420"/>
    </cofactor>
</comment>
<dbReference type="InterPro" id="IPR000760">
    <property type="entry name" value="Inositol_monophosphatase-like"/>
</dbReference>
<dbReference type="GO" id="GO:0016020">
    <property type="term" value="C:membrane"/>
    <property type="evidence" value="ECO:0007669"/>
    <property type="project" value="UniProtKB-SubCell"/>
</dbReference>
<dbReference type="Proteomes" id="UP001431783">
    <property type="component" value="Unassembled WGS sequence"/>
</dbReference>
<dbReference type="PANTHER" id="PTHR43028">
    <property type="entry name" value="3'(2'),5'-BISPHOSPHATE NUCLEOTIDASE 1"/>
    <property type="match status" value="1"/>
</dbReference>
<evidence type="ECO:0000256" key="3">
    <source>
        <dbReference type="ARBA" id="ARBA00004167"/>
    </source>
</evidence>
<dbReference type="GO" id="GO:0052834">
    <property type="term" value="F:inositol monophosphate phosphatase activity"/>
    <property type="evidence" value="ECO:0007669"/>
    <property type="project" value="UniProtKB-EC"/>
</dbReference>
<keyword evidence="17" id="KW-1185">Reference proteome</keyword>
<dbReference type="EC" id="3.1.3.25" evidence="6"/>
<evidence type="ECO:0000256" key="13">
    <source>
        <dbReference type="ARBA" id="ARBA00042119"/>
    </source>
</evidence>
<feature type="binding site" evidence="14">
    <location>
        <position position="118"/>
    </location>
    <ligand>
        <name>Mg(2+)</name>
        <dbReference type="ChEBI" id="CHEBI:18420"/>
        <label>1</label>
        <note>catalytic</note>
    </ligand>
</feature>
<dbReference type="PANTHER" id="PTHR43028:SF4">
    <property type="entry name" value="INOSITOL MONOPHOSPHATASE 3"/>
    <property type="match status" value="1"/>
</dbReference>
<keyword evidence="9" id="KW-0378">Hydrolase</keyword>
<feature type="binding site" evidence="14">
    <location>
        <position position="236"/>
    </location>
    <ligand>
        <name>Mg(2+)</name>
        <dbReference type="ChEBI" id="CHEBI:18420"/>
        <label>1</label>
        <note>catalytic</note>
    </ligand>
</feature>
<reference evidence="16 17" key="1">
    <citation type="submission" date="2023-03" db="EMBL/GenBank/DDBJ databases">
        <title>Genome insight into feeding habits of ladybird beetles.</title>
        <authorList>
            <person name="Li H.-S."/>
            <person name="Huang Y.-H."/>
            <person name="Pang H."/>
        </authorList>
    </citation>
    <scope>NUCLEOTIDE SEQUENCE [LARGE SCALE GENOMIC DNA]</scope>
    <source>
        <strain evidence="16">SYSU_2023b</strain>
        <tissue evidence="16">Whole body</tissue>
    </source>
</reference>
<comment type="subcellular location">
    <subcellularLocation>
        <location evidence="3">Membrane</location>
        <topology evidence="3">Single-pass membrane protein</topology>
    </subcellularLocation>
</comment>
<comment type="caution">
    <text evidence="16">The sequence shown here is derived from an EMBL/GenBank/DDBJ whole genome shotgun (WGS) entry which is preliminary data.</text>
</comment>
<dbReference type="Pfam" id="PF00459">
    <property type="entry name" value="Inositol_P"/>
    <property type="match status" value="1"/>
</dbReference>
<protein>
    <recommendedName>
        <fullName evidence="6">inositol-phosphate phosphatase</fullName>
        <ecNumber evidence="6">3.1.3.25</ecNumber>
    </recommendedName>
    <alternativeName>
        <fullName evidence="13">Myo-inositol monophosphatase A3</fullName>
    </alternativeName>
</protein>
<feature type="transmembrane region" description="Helical" evidence="15">
    <location>
        <begin position="7"/>
        <end position="23"/>
    </location>
</feature>
<dbReference type="Gene3D" id="3.40.190.80">
    <property type="match status" value="1"/>
</dbReference>
<dbReference type="GO" id="GO:0012505">
    <property type="term" value="C:endomembrane system"/>
    <property type="evidence" value="ECO:0007669"/>
    <property type="project" value="TreeGrafter"/>
</dbReference>
<evidence type="ECO:0000256" key="4">
    <source>
        <dbReference type="ARBA" id="ARBA00005152"/>
    </source>
</evidence>
<accession>A0AAW1UIF2</accession>
<gene>
    <name evidence="16" type="ORF">WA026_023313</name>
</gene>
<keyword evidence="8 14" id="KW-0479">Metal-binding</keyword>
<evidence type="ECO:0000256" key="10">
    <source>
        <dbReference type="ARBA" id="ARBA00022842"/>
    </source>
</evidence>
<evidence type="ECO:0000256" key="7">
    <source>
        <dbReference type="ARBA" id="ARBA00022692"/>
    </source>
</evidence>
<comment type="pathway">
    <text evidence="4">Polyol metabolism; myo-inositol biosynthesis; myo-inositol from D-glucose 6-phosphate: step 2/2.</text>
</comment>
<evidence type="ECO:0000256" key="5">
    <source>
        <dbReference type="ARBA" id="ARBA00009759"/>
    </source>
</evidence>
<feature type="binding site" evidence="14">
    <location>
        <position position="117"/>
    </location>
    <ligand>
        <name>Mg(2+)</name>
        <dbReference type="ChEBI" id="CHEBI:18420"/>
        <label>1</label>
        <note>catalytic</note>
    </ligand>
</feature>
<keyword evidence="11 15" id="KW-1133">Transmembrane helix</keyword>
<evidence type="ECO:0000256" key="11">
    <source>
        <dbReference type="ARBA" id="ARBA00022989"/>
    </source>
</evidence>
<evidence type="ECO:0000256" key="14">
    <source>
        <dbReference type="PIRSR" id="PIRSR600760-2"/>
    </source>
</evidence>
<evidence type="ECO:0000256" key="8">
    <source>
        <dbReference type="ARBA" id="ARBA00022723"/>
    </source>
</evidence>
<evidence type="ECO:0000256" key="9">
    <source>
        <dbReference type="ARBA" id="ARBA00022801"/>
    </source>
</evidence>
<evidence type="ECO:0000256" key="6">
    <source>
        <dbReference type="ARBA" id="ARBA00013106"/>
    </source>
</evidence>
<evidence type="ECO:0000256" key="2">
    <source>
        <dbReference type="ARBA" id="ARBA00001946"/>
    </source>
</evidence>
<dbReference type="InterPro" id="IPR050725">
    <property type="entry name" value="CysQ/Inositol_MonoPase"/>
</dbReference>
<dbReference type="GO" id="GO:0005737">
    <property type="term" value="C:cytoplasm"/>
    <property type="evidence" value="ECO:0007669"/>
    <property type="project" value="UniProtKB-ARBA"/>
</dbReference>
<dbReference type="GO" id="GO:0046872">
    <property type="term" value="F:metal ion binding"/>
    <property type="evidence" value="ECO:0007669"/>
    <property type="project" value="UniProtKB-KW"/>
</dbReference>
<evidence type="ECO:0000313" key="16">
    <source>
        <dbReference type="EMBL" id="KAK9882799.1"/>
    </source>
</evidence>
<sequence length="287" mass="32454">MRLNNKIVVIIFVICVFIVYLILRTNINNTNDSVNIKTILEYAISASEHGGYAILRNTNYVMVRKKGLTKEGLEDKVTNADLDSQCSMLSIIKMPSLDFIDDEWVKSGDITIWIDPLDATHEFTEKIYEYVTTMVCVAVKGRPVIGVINKPFKNFTSWAWVGKATSPDLNLRAEQTRKKMKISISRSHSGKIRELLDNKLKEYELIMAAGAGYKSLQVAYGDVDAYLHITAIKKWDICAGNAILEAVDGKMTDRRNHRIDYSSKTNEINENGLIATLKNHLTFVEIL</sequence>
<evidence type="ECO:0000313" key="17">
    <source>
        <dbReference type="Proteomes" id="UP001431783"/>
    </source>
</evidence>
<evidence type="ECO:0000256" key="15">
    <source>
        <dbReference type="SAM" id="Phobius"/>
    </source>
</evidence>
<keyword evidence="10 14" id="KW-0460">Magnesium</keyword>
<evidence type="ECO:0000256" key="1">
    <source>
        <dbReference type="ARBA" id="ARBA00001033"/>
    </source>
</evidence>
<dbReference type="Gene3D" id="3.30.540.10">
    <property type="entry name" value="Fructose-1,6-Bisphosphatase, subunit A, domain 1"/>
    <property type="match status" value="1"/>
</dbReference>